<keyword evidence="4" id="KW-1185">Reference proteome</keyword>
<feature type="region of interest" description="Disordered" evidence="2">
    <location>
        <begin position="1"/>
        <end position="31"/>
    </location>
</feature>
<dbReference type="SUPFAM" id="SSF48452">
    <property type="entry name" value="TPR-like"/>
    <property type="match status" value="1"/>
</dbReference>
<dbReference type="SMART" id="SM00028">
    <property type="entry name" value="TPR"/>
    <property type="match status" value="3"/>
</dbReference>
<evidence type="ECO:0008006" key="5">
    <source>
        <dbReference type="Google" id="ProtNLM"/>
    </source>
</evidence>
<sequence>MKASADAAAAAARAAAARATPPVDGFVNSKPGSFRAFRLKEGYAMKIAWNKNAKTKRQPVVASAKPGLPFGAEGDNDEDGKKGSEQAGTDYPGTKPPDTAQSLQHQGNKLAEEGKYHEALSKWEASLSLIPDNAIIHEQKAQVLLELGDAWRALTAATRATEVEPSWPEAWVTLGRSQLNFGEPDKAIESFDRALAIKPDYSEAKADRDTASRLVRKRGQLHSWGDLNANKRRFTVGGNSEKEVKSEEEDA</sequence>
<comment type="caution">
    <text evidence="3">The sequence shown here is derived from an EMBL/GenBank/DDBJ whole genome shotgun (WGS) entry which is preliminary data.</text>
</comment>
<dbReference type="InterPro" id="IPR052658">
    <property type="entry name" value="TPR-containing"/>
</dbReference>
<dbReference type="PROSITE" id="PS50005">
    <property type="entry name" value="TPR"/>
    <property type="match status" value="2"/>
</dbReference>
<dbReference type="Pfam" id="PF13432">
    <property type="entry name" value="TPR_16"/>
    <property type="match status" value="1"/>
</dbReference>
<dbReference type="EMBL" id="JAUUTY010000328">
    <property type="protein sequence ID" value="KAK1601872.1"/>
    <property type="molecule type" value="Genomic_DNA"/>
</dbReference>
<name>A0AAD8QI67_LOLMU</name>
<dbReference type="PROSITE" id="PS50293">
    <property type="entry name" value="TPR_REGION"/>
    <property type="match status" value="1"/>
</dbReference>
<dbReference type="InterPro" id="IPR011990">
    <property type="entry name" value="TPR-like_helical_dom_sf"/>
</dbReference>
<feature type="repeat" description="TPR" evidence="1">
    <location>
        <begin position="100"/>
        <end position="133"/>
    </location>
</feature>
<feature type="repeat" description="TPR" evidence="1">
    <location>
        <begin position="168"/>
        <end position="201"/>
    </location>
</feature>
<dbReference type="Gene3D" id="1.25.40.10">
    <property type="entry name" value="Tetratricopeptide repeat domain"/>
    <property type="match status" value="1"/>
</dbReference>
<reference evidence="3" key="1">
    <citation type="submission" date="2023-07" db="EMBL/GenBank/DDBJ databases">
        <title>A chromosome-level genome assembly of Lolium multiflorum.</title>
        <authorList>
            <person name="Chen Y."/>
            <person name="Copetti D."/>
            <person name="Kolliker R."/>
            <person name="Studer B."/>
        </authorList>
    </citation>
    <scope>NUCLEOTIDE SEQUENCE</scope>
    <source>
        <strain evidence="3">02402/16</strain>
        <tissue evidence="3">Leaf</tissue>
    </source>
</reference>
<feature type="region of interest" description="Disordered" evidence="2">
    <location>
        <begin position="231"/>
        <end position="251"/>
    </location>
</feature>
<dbReference type="InterPro" id="IPR019734">
    <property type="entry name" value="TPR_rpt"/>
</dbReference>
<dbReference type="PANTHER" id="PTHR15544">
    <property type="entry name" value="OSMOSIS RESPONSIVE FACTOR"/>
    <property type="match status" value="1"/>
</dbReference>
<feature type="region of interest" description="Disordered" evidence="2">
    <location>
        <begin position="54"/>
        <end position="109"/>
    </location>
</feature>
<keyword evidence="1" id="KW-0802">TPR repeat</keyword>
<evidence type="ECO:0000256" key="1">
    <source>
        <dbReference type="PROSITE-ProRule" id="PRU00339"/>
    </source>
</evidence>
<feature type="compositionally biased region" description="Low complexity" evidence="2">
    <location>
        <begin position="1"/>
        <end position="19"/>
    </location>
</feature>
<organism evidence="3 4">
    <name type="scientific">Lolium multiflorum</name>
    <name type="common">Italian ryegrass</name>
    <name type="synonym">Lolium perenne subsp. multiflorum</name>
    <dbReference type="NCBI Taxonomy" id="4521"/>
    <lineage>
        <taxon>Eukaryota</taxon>
        <taxon>Viridiplantae</taxon>
        <taxon>Streptophyta</taxon>
        <taxon>Embryophyta</taxon>
        <taxon>Tracheophyta</taxon>
        <taxon>Spermatophyta</taxon>
        <taxon>Magnoliopsida</taxon>
        <taxon>Liliopsida</taxon>
        <taxon>Poales</taxon>
        <taxon>Poaceae</taxon>
        <taxon>BOP clade</taxon>
        <taxon>Pooideae</taxon>
        <taxon>Poodae</taxon>
        <taxon>Poeae</taxon>
        <taxon>Poeae Chloroplast Group 2 (Poeae type)</taxon>
        <taxon>Loliodinae</taxon>
        <taxon>Loliinae</taxon>
        <taxon>Lolium</taxon>
    </lineage>
</organism>
<dbReference type="AlphaFoldDB" id="A0AAD8QI67"/>
<dbReference type="Proteomes" id="UP001231189">
    <property type="component" value="Unassembled WGS sequence"/>
</dbReference>
<evidence type="ECO:0000313" key="4">
    <source>
        <dbReference type="Proteomes" id="UP001231189"/>
    </source>
</evidence>
<protein>
    <recommendedName>
        <fullName evidence="5">Tetratricopeptide repeat protein 33</fullName>
    </recommendedName>
</protein>
<dbReference type="PANTHER" id="PTHR15544:SF0">
    <property type="entry name" value="TETRATRICOPEPTIDE REPEAT PROTEIN 33"/>
    <property type="match status" value="1"/>
</dbReference>
<evidence type="ECO:0000313" key="3">
    <source>
        <dbReference type="EMBL" id="KAK1601872.1"/>
    </source>
</evidence>
<evidence type="ECO:0000256" key="2">
    <source>
        <dbReference type="SAM" id="MobiDB-lite"/>
    </source>
</evidence>
<accession>A0AAD8QI67</accession>
<proteinExistence type="predicted"/>
<gene>
    <name evidence="3" type="ORF">QYE76_016455</name>
</gene>